<gene>
    <name evidence="1" type="ORF">S01H1_16372</name>
</gene>
<sequence length="346" mass="39298">VADGNVARAREMAISEALAKGVEGYLTRRLDSQGMVNNFSRLIHDIIPKAREVIEKFNILAEEQIEGHYKILVRLKINEKVMEERFREIGLILIEGPAVKLLFLVSQSEPRKGDIHYWWKDPESDSGFTPTDLALLRVFQERGFHSINRSSSIPEGEHDSVMKSLELSDEDAIKWGTLYDANVVIYGRCEIVEGERISVTLKALDVDKSIIIAEDIEIEKIDEAQGSIEQVTEAIEGAINNIATRLGPVIIGAFEEDRAQIHQLEMTLQGLRDFRQFREFQDFLKNDMEGVQSVIQTRVRASSISVSVGFSGDRDKFMRILLMHEKLPFEADMSHTEEGEIIINIR</sequence>
<protein>
    <recommendedName>
        <fullName evidence="2">Flagellar assembly protein T N-terminal domain-containing protein</fullName>
    </recommendedName>
</protein>
<evidence type="ECO:0000313" key="1">
    <source>
        <dbReference type="EMBL" id="GAF81258.1"/>
    </source>
</evidence>
<evidence type="ECO:0008006" key="2">
    <source>
        <dbReference type="Google" id="ProtNLM"/>
    </source>
</evidence>
<feature type="non-terminal residue" evidence="1">
    <location>
        <position position="1"/>
    </location>
</feature>
<organism evidence="1">
    <name type="scientific">marine sediment metagenome</name>
    <dbReference type="NCBI Taxonomy" id="412755"/>
    <lineage>
        <taxon>unclassified sequences</taxon>
        <taxon>metagenomes</taxon>
        <taxon>ecological metagenomes</taxon>
    </lineage>
</organism>
<comment type="caution">
    <text evidence="1">The sequence shown here is derived from an EMBL/GenBank/DDBJ whole genome shotgun (WGS) entry which is preliminary data.</text>
</comment>
<dbReference type="EMBL" id="BARS01008608">
    <property type="protein sequence ID" value="GAF81258.1"/>
    <property type="molecule type" value="Genomic_DNA"/>
</dbReference>
<proteinExistence type="predicted"/>
<reference evidence="1" key="1">
    <citation type="journal article" date="2014" name="Front. Microbiol.">
        <title>High frequency of phylogenetically diverse reductive dehalogenase-homologous genes in deep subseafloor sedimentary metagenomes.</title>
        <authorList>
            <person name="Kawai M."/>
            <person name="Futagami T."/>
            <person name="Toyoda A."/>
            <person name="Takaki Y."/>
            <person name="Nishi S."/>
            <person name="Hori S."/>
            <person name="Arai W."/>
            <person name="Tsubouchi T."/>
            <person name="Morono Y."/>
            <person name="Uchiyama I."/>
            <person name="Ito T."/>
            <person name="Fujiyama A."/>
            <person name="Inagaki F."/>
            <person name="Takami H."/>
        </authorList>
    </citation>
    <scope>NUCLEOTIDE SEQUENCE</scope>
    <source>
        <strain evidence="1">Expedition CK06-06</strain>
    </source>
</reference>
<accession>X0SJJ1</accession>
<dbReference type="AlphaFoldDB" id="X0SJJ1"/>
<name>X0SJJ1_9ZZZZ</name>